<evidence type="ECO:0000259" key="2">
    <source>
        <dbReference type="PROSITE" id="PS51782"/>
    </source>
</evidence>
<reference evidence="3 4" key="1">
    <citation type="journal article" date="2015" name="Genome Announc.">
        <title>Genome Sequence of Mushroom Soft-Rot Pathogen Janthinobacterium agaricidamnosum.</title>
        <authorList>
            <person name="Graupner K."/>
            <person name="Lackner G."/>
            <person name="Hertweck C."/>
        </authorList>
    </citation>
    <scope>NUCLEOTIDE SEQUENCE [LARGE SCALE GENOMIC DNA]</scope>
    <source>
        <strain evidence="4">NBRC 102515 / DSM 9628</strain>
    </source>
</reference>
<keyword evidence="4" id="KW-1185">Reference proteome</keyword>
<dbReference type="KEGG" id="jag:GJA_2593"/>
<feature type="domain" description="LysM" evidence="2">
    <location>
        <begin position="290"/>
        <end position="334"/>
    </location>
</feature>
<dbReference type="GO" id="GO:0008932">
    <property type="term" value="F:lytic endotransglycosylase activity"/>
    <property type="evidence" value="ECO:0007669"/>
    <property type="project" value="TreeGrafter"/>
</dbReference>
<evidence type="ECO:0000256" key="1">
    <source>
        <dbReference type="SAM" id="MobiDB-lite"/>
    </source>
</evidence>
<feature type="compositionally biased region" description="Low complexity" evidence="1">
    <location>
        <begin position="364"/>
        <end position="380"/>
    </location>
</feature>
<dbReference type="InterPro" id="IPR018392">
    <property type="entry name" value="LysM"/>
</dbReference>
<dbReference type="STRING" id="1349767.GJA_2593"/>
<dbReference type="PROSITE" id="PS51782">
    <property type="entry name" value="LYSM"/>
    <property type="match status" value="1"/>
</dbReference>
<feature type="region of interest" description="Disordered" evidence="1">
    <location>
        <begin position="335"/>
        <end position="414"/>
    </location>
</feature>
<feature type="compositionally biased region" description="Low complexity" evidence="1">
    <location>
        <begin position="345"/>
        <end position="357"/>
    </location>
</feature>
<dbReference type="Gene3D" id="3.90.1720.10">
    <property type="entry name" value="endopeptidase domain like (from Nostoc punctiforme)"/>
    <property type="match status" value="1"/>
</dbReference>
<dbReference type="HOGENOM" id="CLU_478011_0_0_4"/>
<dbReference type="eggNOG" id="COG0739">
    <property type="taxonomic scope" value="Bacteria"/>
</dbReference>
<dbReference type="SUPFAM" id="SSF53955">
    <property type="entry name" value="Lysozyme-like"/>
    <property type="match status" value="1"/>
</dbReference>
<dbReference type="Pfam" id="PF01476">
    <property type="entry name" value="LysM"/>
    <property type="match status" value="1"/>
</dbReference>
<dbReference type="AlphaFoldDB" id="W0V310"/>
<dbReference type="OrthoDB" id="1242806at2"/>
<dbReference type="SMART" id="SM00257">
    <property type="entry name" value="LysM"/>
    <property type="match status" value="1"/>
</dbReference>
<dbReference type="PATRIC" id="fig|1349767.4.peg.4323"/>
<gene>
    <name evidence="3" type="ORF">GJA_2593</name>
</gene>
<dbReference type="InterPro" id="IPR023346">
    <property type="entry name" value="Lysozyme-like_dom_sf"/>
</dbReference>
<dbReference type="EMBL" id="HG322949">
    <property type="protein sequence ID" value="CDG83224.1"/>
    <property type="molecule type" value="Genomic_DNA"/>
</dbReference>
<dbReference type="SUPFAM" id="SSF54106">
    <property type="entry name" value="LysM domain"/>
    <property type="match status" value="1"/>
</dbReference>
<name>W0V310_9BURK</name>
<dbReference type="PANTHER" id="PTHR33734:SF22">
    <property type="entry name" value="MEMBRANE-BOUND LYTIC MUREIN TRANSGLYCOSYLASE D"/>
    <property type="match status" value="1"/>
</dbReference>
<evidence type="ECO:0000313" key="3">
    <source>
        <dbReference type="EMBL" id="CDG83224.1"/>
    </source>
</evidence>
<dbReference type="Proteomes" id="UP000027604">
    <property type="component" value="Chromosome I"/>
</dbReference>
<proteinExistence type="predicted"/>
<dbReference type="RefSeq" id="WP_038492518.1">
    <property type="nucleotide sequence ID" value="NZ_BCTH01000041.1"/>
</dbReference>
<dbReference type="Gene3D" id="3.10.350.10">
    <property type="entry name" value="LysM domain"/>
    <property type="match status" value="1"/>
</dbReference>
<sequence length="570" mass="61699">MAIDYNVFYTREKGKAYKDEQIETYSNYRKPIDHSPGRLAGNSRIWGDIAIERQRKIIDAVVVAARGAGFNTRRLALLLAMVKIESGFNLDAAAGTTSASSLGQFIKRTGAAFGLNDDNRFDLAANVSALVEYYIYNEDIVKDRGKSDIWVYKYHHDGPTSDYGGEKLAVNKFAPLANRYQEALSVGHALSIVDPSGAPIKDAHIKLTQNGKTAMLKTDENGFLPKFCANPELGKLNVYIQKASEEFKQIGEIALSKFESAWTIVAPKQRSTVKTHVHEAHAGAAPGDGQSHKVKKGETLSGIARGAGCTYLQIAKLNNIAAPYLLHPGQILKMPDAKKKPPAAKPAAAPAKPASAPAQPPAPASRTAAPAATKPAASAPEPKKEPAKPALAASAPVVTEKRSAQTSHPEAQVTKVALSHKNEAAIAYALKHKKASSIGYCLRHVKNALWKSGFYKDYPGCQYAKDFGPFLKKAGFANLLETRPGTDLNSAPLGAIVIYWPVESQTYTNAKSKKTEVIAGHIEIKCTEGYVSDFLAKRPTYSMNPKTLVSPKSSKYGVTFKVTGIWYKDE</sequence>
<protein>
    <submittedName>
        <fullName evidence="3">LysM domain protein</fullName>
    </submittedName>
</protein>
<dbReference type="CDD" id="cd00118">
    <property type="entry name" value="LysM"/>
    <property type="match status" value="1"/>
</dbReference>
<dbReference type="PANTHER" id="PTHR33734">
    <property type="entry name" value="LYSM DOMAIN-CONTAINING GPI-ANCHORED PROTEIN 2"/>
    <property type="match status" value="1"/>
</dbReference>
<evidence type="ECO:0000313" key="4">
    <source>
        <dbReference type="Proteomes" id="UP000027604"/>
    </source>
</evidence>
<organism evidence="3 4">
    <name type="scientific">Janthinobacterium agaricidamnosum NBRC 102515 = DSM 9628</name>
    <dbReference type="NCBI Taxonomy" id="1349767"/>
    <lineage>
        <taxon>Bacteria</taxon>
        <taxon>Pseudomonadati</taxon>
        <taxon>Pseudomonadota</taxon>
        <taxon>Betaproteobacteria</taxon>
        <taxon>Burkholderiales</taxon>
        <taxon>Oxalobacteraceae</taxon>
        <taxon>Janthinobacterium</taxon>
    </lineage>
</organism>
<dbReference type="Gene3D" id="1.10.530.10">
    <property type="match status" value="1"/>
</dbReference>
<dbReference type="InterPro" id="IPR036779">
    <property type="entry name" value="LysM_dom_sf"/>
</dbReference>
<accession>W0V310</accession>